<accession>A0A9X2BWC1</accession>
<evidence type="ECO:0000256" key="1">
    <source>
        <dbReference type="ARBA" id="ARBA00022714"/>
    </source>
</evidence>
<protein>
    <submittedName>
        <fullName evidence="6">Rieske 2Fe-2S domain-containing protein</fullName>
    </submittedName>
</protein>
<evidence type="ECO:0000256" key="4">
    <source>
        <dbReference type="ARBA" id="ARBA00023014"/>
    </source>
</evidence>
<feature type="domain" description="Rieske" evidence="5">
    <location>
        <begin position="2"/>
        <end position="108"/>
    </location>
</feature>
<dbReference type="PANTHER" id="PTHR40261:SF1">
    <property type="entry name" value="RIESKE DOMAIN-CONTAINING PROTEIN"/>
    <property type="match status" value="1"/>
</dbReference>
<dbReference type="GO" id="GO:0046872">
    <property type="term" value="F:metal ion binding"/>
    <property type="evidence" value="ECO:0007669"/>
    <property type="project" value="UniProtKB-KW"/>
</dbReference>
<dbReference type="CDD" id="cd03467">
    <property type="entry name" value="Rieske"/>
    <property type="match status" value="1"/>
</dbReference>
<dbReference type="SUPFAM" id="SSF50022">
    <property type="entry name" value="ISP domain"/>
    <property type="match status" value="1"/>
</dbReference>
<keyword evidence="1" id="KW-0001">2Fe-2S</keyword>
<dbReference type="GO" id="GO:0051537">
    <property type="term" value="F:2 iron, 2 sulfur cluster binding"/>
    <property type="evidence" value="ECO:0007669"/>
    <property type="project" value="UniProtKB-KW"/>
</dbReference>
<organism evidence="6 7">
    <name type="scientific">Roseomonas acroporae</name>
    <dbReference type="NCBI Taxonomy" id="2937791"/>
    <lineage>
        <taxon>Bacteria</taxon>
        <taxon>Pseudomonadati</taxon>
        <taxon>Pseudomonadota</taxon>
        <taxon>Alphaproteobacteria</taxon>
        <taxon>Acetobacterales</taxon>
        <taxon>Roseomonadaceae</taxon>
        <taxon>Roseomonas</taxon>
    </lineage>
</organism>
<keyword evidence="7" id="KW-1185">Reference proteome</keyword>
<gene>
    <name evidence="6" type="ORF">M0638_16045</name>
</gene>
<evidence type="ECO:0000313" key="7">
    <source>
        <dbReference type="Proteomes" id="UP001139516"/>
    </source>
</evidence>
<dbReference type="EMBL" id="JALPRX010000070">
    <property type="protein sequence ID" value="MCK8785891.1"/>
    <property type="molecule type" value="Genomic_DNA"/>
</dbReference>
<reference evidence="6" key="1">
    <citation type="submission" date="2022-04" db="EMBL/GenBank/DDBJ databases">
        <title>Roseomonas acroporae sp. nov., isolated from coral Acropora digitifera.</title>
        <authorList>
            <person name="Sun H."/>
        </authorList>
    </citation>
    <scope>NUCLEOTIDE SEQUENCE</scope>
    <source>
        <strain evidence="6">NAR14</strain>
    </source>
</reference>
<proteinExistence type="predicted"/>
<dbReference type="InterPro" id="IPR036922">
    <property type="entry name" value="Rieske_2Fe-2S_sf"/>
</dbReference>
<evidence type="ECO:0000313" key="6">
    <source>
        <dbReference type="EMBL" id="MCK8785891.1"/>
    </source>
</evidence>
<keyword evidence="4" id="KW-0411">Iron-sulfur</keyword>
<dbReference type="Gene3D" id="2.102.10.10">
    <property type="entry name" value="Rieske [2Fe-2S] iron-sulphur domain"/>
    <property type="match status" value="1"/>
</dbReference>
<evidence type="ECO:0000256" key="3">
    <source>
        <dbReference type="ARBA" id="ARBA00023004"/>
    </source>
</evidence>
<evidence type="ECO:0000259" key="5">
    <source>
        <dbReference type="PROSITE" id="PS51296"/>
    </source>
</evidence>
<name>A0A9X2BWC1_9PROT</name>
<dbReference type="PANTHER" id="PTHR40261">
    <property type="match status" value="1"/>
</dbReference>
<comment type="caution">
    <text evidence="6">The sequence shown here is derived from an EMBL/GenBank/DDBJ whole genome shotgun (WGS) entry which is preliminary data.</text>
</comment>
<evidence type="ECO:0000256" key="2">
    <source>
        <dbReference type="ARBA" id="ARBA00022723"/>
    </source>
</evidence>
<keyword evidence="2" id="KW-0479">Metal-binding</keyword>
<dbReference type="AlphaFoldDB" id="A0A9X2BWC1"/>
<keyword evidence="3" id="KW-0408">Iron</keyword>
<dbReference type="Proteomes" id="UP001139516">
    <property type="component" value="Unassembled WGS sequence"/>
</dbReference>
<dbReference type="Pfam" id="PF00355">
    <property type="entry name" value="Rieske"/>
    <property type="match status" value="1"/>
</dbReference>
<dbReference type="RefSeq" id="WP_248668010.1">
    <property type="nucleotide sequence ID" value="NZ_JALPRX010000070.1"/>
</dbReference>
<sequence length="110" mass="11651">MAVLCDVDALQPGVPVLAGPDAARPHGGTIVLRLEGGGVVAYRNRCPHRGIPLDRDAARLLGPGGRHLRCTEHDARFRLADGLCVAGPCEGRHLVPVAIRVEHGRVVTDD</sequence>
<dbReference type="PROSITE" id="PS51296">
    <property type="entry name" value="RIESKE"/>
    <property type="match status" value="1"/>
</dbReference>
<dbReference type="InterPro" id="IPR017941">
    <property type="entry name" value="Rieske_2Fe-2S"/>
</dbReference>